<evidence type="ECO:0000313" key="6">
    <source>
        <dbReference type="Proteomes" id="UP000266483"/>
    </source>
</evidence>
<reference evidence="5 6" key="1">
    <citation type="submission" date="2017-08" db="EMBL/GenBank/DDBJ databases">
        <title>Pusillimonas indicus sp. nov., a member of the family Alcaligenaceae isolated from surface seawater.</title>
        <authorList>
            <person name="Li J."/>
        </authorList>
    </citation>
    <scope>NUCLEOTIDE SEQUENCE [LARGE SCALE GENOMIC DNA]</scope>
    <source>
        <strain evidence="3 6">17-4A</strain>
        <strain evidence="4 5">L52-1-41</strain>
    </source>
</reference>
<gene>
    <name evidence="3" type="ORF">CJO09_12685</name>
    <name evidence="4" type="ORF">CJP73_04590</name>
</gene>
<dbReference type="EMBL" id="NQYH01000002">
    <property type="protein sequence ID" value="RIY41728.1"/>
    <property type="molecule type" value="Genomic_DNA"/>
</dbReference>
<protein>
    <submittedName>
        <fullName evidence="4">NfeD-like family protein 1</fullName>
    </submittedName>
</protein>
<keyword evidence="6" id="KW-1185">Reference proteome</keyword>
<proteinExistence type="predicted"/>
<keyword evidence="1" id="KW-0472">Membrane</keyword>
<sequence>MWFWFGIAALALIGEVLSGTFYLLLIAVGFAAAGIAAAMGTGLAVQIAVVAVITGLGLIVLRKTRFLKKREINAARNRDVVLDIGQTIMVTTWSEGNRAKIRYRGATWDARLAKGATPKPGPHKIVEMDGTVLILEPEE</sequence>
<dbReference type="EMBL" id="NQOU01000005">
    <property type="protein sequence ID" value="RII82204.1"/>
    <property type="molecule type" value="Genomic_DNA"/>
</dbReference>
<comment type="caution">
    <text evidence="4">The sequence shown here is derived from an EMBL/GenBank/DDBJ whole genome shotgun (WGS) entry which is preliminary data.</text>
</comment>
<dbReference type="Gene3D" id="2.40.50.140">
    <property type="entry name" value="Nucleic acid-binding proteins"/>
    <property type="match status" value="1"/>
</dbReference>
<evidence type="ECO:0000313" key="3">
    <source>
        <dbReference type="EMBL" id="RII82204.1"/>
    </source>
</evidence>
<evidence type="ECO:0000313" key="5">
    <source>
        <dbReference type="Proteomes" id="UP000266206"/>
    </source>
</evidence>
<dbReference type="InterPro" id="IPR002810">
    <property type="entry name" value="NfeD-like_C"/>
</dbReference>
<accession>A0A3A1YX31</accession>
<feature type="transmembrane region" description="Helical" evidence="1">
    <location>
        <begin position="28"/>
        <end position="61"/>
    </location>
</feature>
<dbReference type="OrthoDB" id="5654021at2"/>
<evidence type="ECO:0000313" key="4">
    <source>
        <dbReference type="EMBL" id="RIY41728.1"/>
    </source>
</evidence>
<organism evidence="4 5">
    <name type="scientific">Neopusillimonas maritima</name>
    <dbReference type="NCBI Taxonomy" id="2026239"/>
    <lineage>
        <taxon>Bacteria</taxon>
        <taxon>Pseudomonadati</taxon>
        <taxon>Pseudomonadota</taxon>
        <taxon>Betaproteobacteria</taxon>
        <taxon>Burkholderiales</taxon>
        <taxon>Alcaligenaceae</taxon>
        <taxon>Neopusillimonas</taxon>
    </lineage>
</organism>
<dbReference type="InterPro" id="IPR012340">
    <property type="entry name" value="NA-bd_OB-fold"/>
</dbReference>
<evidence type="ECO:0000256" key="1">
    <source>
        <dbReference type="SAM" id="Phobius"/>
    </source>
</evidence>
<dbReference type="Proteomes" id="UP000266206">
    <property type="component" value="Unassembled WGS sequence"/>
</dbReference>
<keyword evidence="1" id="KW-1133">Transmembrane helix</keyword>
<keyword evidence="1" id="KW-0812">Transmembrane</keyword>
<dbReference type="AlphaFoldDB" id="A0A3A1YX31"/>
<evidence type="ECO:0000259" key="2">
    <source>
        <dbReference type="Pfam" id="PF01957"/>
    </source>
</evidence>
<dbReference type="Proteomes" id="UP000266483">
    <property type="component" value="Unassembled WGS sequence"/>
</dbReference>
<name>A0A3A1YX31_9BURK</name>
<dbReference type="RefSeq" id="WP_119442671.1">
    <property type="nucleotide sequence ID" value="NZ_CP170494.1"/>
</dbReference>
<feature type="domain" description="NfeD-like C-terminal" evidence="2">
    <location>
        <begin position="83"/>
        <end position="137"/>
    </location>
</feature>
<dbReference type="Pfam" id="PF01957">
    <property type="entry name" value="NfeD"/>
    <property type="match status" value="1"/>
</dbReference>